<protein>
    <submittedName>
        <fullName evidence="1">Uncharacterized protein</fullName>
    </submittedName>
</protein>
<evidence type="ECO:0000313" key="1">
    <source>
        <dbReference type="EMBL" id="ERF73681.1"/>
    </source>
</evidence>
<evidence type="ECO:0000313" key="2">
    <source>
        <dbReference type="Proteomes" id="UP000019373"/>
    </source>
</evidence>
<proteinExistence type="predicted"/>
<name>U1GP31_ENDPU</name>
<organism evidence="1 2">
    <name type="scientific">Endocarpon pusillum (strain Z07020 / HMAS-L-300199)</name>
    <name type="common">Lichen-forming fungus</name>
    <dbReference type="NCBI Taxonomy" id="1263415"/>
    <lineage>
        <taxon>Eukaryota</taxon>
        <taxon>Fungi</taxon>
        <taxon>Dikarya</taxon>
        <taxon>Ascomycota</taxon>
        <taxon>Pezizomycotina</taxon>
        <taxon>Eurotiomycetes</taxon>
        <taxon>Chaetothyriomycetidae</taxon>
        <taxon>Verrucariales</taxon>
        <taxon>Verrucariaceae</taxon>
        <taxon>Endocarpon</taxon>
    </lineage>
</organism>
<dbReference type="Proteomes" id="UP000019373">
    <property type="component" value="Unassembled WGS sequence"/>
</dbReference>
<accession>U1GP31</accession>
<dbReference type="RefSeq" id="XP_007800684.1">
    <property type="nucleotide sequence ID" value="XM_007802493.1"/>
</dbReference>
<keyword evidence="2" id="KW-1185">Reference proteome</keyword>
<dbReference type="HOGENOM" id="CLU_1461301_0_0_1"/>
<dbReference type="GeneID" id="19235994"/>
<dbReference type="EMBL" id="KE720941">
    <property type="protein sequence ID" value="ERF73681.1"/>
    <property type="molecule type" value="Genomic_DNA"/>
</dbReference>
<sequence>MACDNGHNYIKFSIEMGSRRPTLRLTHNPLQQPYKNIPYDMITALLKSGLGHFHTLPTSAFYSSSQAAAAKPPTTTTTTTTTTTDISGVQMVRLHNTRRSLFRTVLRKAISTINQAHYPLRKNSLALLYRSSNRSFRNIGVRAHLDGQERKLAHRSGVPSNFEASGMRQPPLLPRAGLCYTYILN</sequence>
<dbReference type="AlphaFoldDB" id="U1GP31"/>
<reference evidence="2" key="1">
    <citation type="journal article" date="2014" name="BMC Genomics">
        <title>Genome characteristics reveal the impact of lichenization on lichen-forming fungus Endocarpon pusillum Hedwig (Verrucariales, Ascomycota).</title>
        <authorList>
            <person name="Wang Y.-Y."/>
            <person name="Liu B."/>
            <person name="Zhang X.-Y."/>
            <person name="Zhou Q.-M."/>
            <person name="Zhang T."/>
            <person name="Li H."/>
            <person name="Yu Y.-F."/>
            <person name="Zhang X.-L."/>
            <person name="Hao X.-Y."/>
            <person name="Wang M."/>
            <person name="Wang L."/>
            <person name="Wei J.-C."/>
        </authorList>
    </citation>
    <scope>NUCLEOTIDE SEQUENCE [LARGE SCALE GENOMIC DNA]</scope>
    <source>
        <strain evidence="2">Z07020 / HMAS-L-300199</strain>
    </source>
</reference>
<gene>
    <name evidence="1" type="ORF">EPUS_00934</name>
</gene>